<evidence type="ECO:0000313" key="2">
    <source>
        <dbReference type="EMBL" id="PLX16719.1"/>
    </source>
</evidence>
<feature type="domain" description="Peptidoglycan beta-N-acetylmuramidase NamZ C-terminal" evidence="1">
    <location>
        <begin position="1"/>
        <end position="131"/>
    </location>
</feature>
<dbReference type="Proteomes" id="UP000234857">
    <property type="component" value="Unassembled WGS sequence"/>
</dbReference>
<dbReference type="Pfam" id="PF20732">
    <property type="entry name" value="NamZ_C"/>
    <property type="match status" value="1"/>
</dbReference>
<proteinExistence type="predicted"/>
<organism evidence="2 3">
    <name type="scientific">Muiribacterium halophilum</name>
    <dbReference type="NCBI Taxonomy" id="2053465"/>
    <lineage>
        <taxon>Bacteria</taxon>
        <taxon>Candidatus Muiribacteriota</taxon>
        <taxon>Candidatus Muiribacteriia</taxon>
        <taxon>Candidatus Muiribacteriales</taxon>
        <taxon>Candidatus Muiribacteriaceae</taxon>
        <taxon>Candidatus Muiribacterium</taxon>
    </lineage>
</organism>
<evidence type="ECO:0000313" key="3">
    <source>
        <dbReference type="Proteomes" id="UP000234857"/>
    </source>
</evidence>
<accession>A0A2N5ZDI6</accession>
<dbReference type="InterPro" id="IPR048503">
    <property type="entry name" value="NamZ_C"/>
</dbReference>
<dbReference type="EMBL" id="PKTG01000107">
    <property type="protein sequence ID" value="PLX16719.1"/>
    <property type="molecule type" value="Genomic_DNA"/>
</dbReference>
<sequence>MFGAPWIDPDIVFDQIIMMGFDGFSMETCSFTPRVGIYSSTECHGIRFRINDLSMFDPIELFLNITEILYSSFGEIEFLMDEDGIYLIDSFFSDERIRITIERYIPATNAYYKAMSTMESFIPARQEVLLYS</sequence>
<reference evidence="2 3" key="1">
    <citation type="submission" date="2017-11" db="EMBL/GenBank/DDBJ databases">
        <title>Genome-resolved metagenomics identifies genetic mobility, metabolic interactions, and unexpected diversity in perchlorate-reducing communities.</title>
        <authorList>
            <person name="Barnum T.P."/>
            <person name="Figueroa I.A."/>
            <person name="Carlstrom C.I."/>
            <person name="Lucas L.N."/>
            <person name="Engelbrektson A.L."/>
            <person name="Coates J.D."/>
        </authorList>
    </citation>
    <scope>NUCLEOTIDE SEQUENCE [LARGE SCALE GENOMIC DNA]</scope>
    <source>
        <strain evidence="2">BM706</strain>
    </source>
</reference>
<evidence type="ECO:0000259" key="1">
    <source>
        <dbReference type="Pfam" id="PF20732"/>
    </source>
</evidence>
<dbReference type="Gene3D" id="3.90.1150.140">
    <property type="match status" value="1"/>
</dbReference>
<protein>
    <recommendedName>
        <fullName evidence="1">Peptidoglycan beta-N-acetylmuramidase NamZ C-terminal domain-containing protein</fullName>
    </recommendedName>
</protein>
<gene>
    <name evidence="2" type="ORF">C0601_09590</name>
</gene>
<dbReference type="AlphaFoldDB" id="A0A2N5ZDI6"/>
<comment type="caution">
    <text evidence="2">The sequence shown here is derived from an EMBL/GenBank/DDBJ whole genome shotgun (WGS) entry which is preliminary data.</text>
</comment>
<name>A0A2N5ZDI6_MUIH1</name>